<name>A0ABX8CC33_9ACTN</name>
<feature type="binding site" evidence="7">
    <location>
        <position position="135"/>
    </location>
    <ligand>
        <name>phosphoenolpyruvate</name>
        <dbReference type="ChEBI" id="CHEBI:58702"/>
    </ligand>
</feature>
<feature type="binding site" evidence="7">
    <location>
        <position position="33"/>
    </location>
    <ligand>
        <name>3-phosphoshikimate</name>
        <dbReference type="ChEBI" id="CHEBI:145989"/>
    </ligand>
</feature>
<evidence type="ECO:0000256" key="3">
    <source>
        <dbReference type="ARBA" id="ARBA00022605"/>
    </source>
</evidence>
<evidence type="ECO:0000313" key="10">
    <source>
        <dbReference type="Proteomes" id="UP000678016"/>
    </source>
</evidence>
<dbReference type="InterPro" id="IPR013792">
    <property type="entry name" value="RNA3'P_cycl/enolpyr_Trfase_a/b"/>
</dbReference>
<feature type="binding site" evidence="7">
    <location>
        <position position="34"/>
    </location>
    <ligand>
        <name>3-phosphoshikimate</name>
        <dbReference type="ChEBI" id="CHEBI:145989"/>
    </ligand>
</feature>
<dbReference type="InterPro" id="IPR023193">
    <property type="entry name" value="EPSP_synthase_CS"/>
</dbReference>
<keyword evidence="10" id="KW-1185">Reference proteome</keyword>
<keyword evidence="7" id="KW-0963">Cytoplasm</keyword>
<feature type="binding site" evidence="7">
    <location>
        <position position="355"/>
    </location>
    <ligand>
        <name>phosphoenolpyruvate</name>
        <dbReference type="ChEBI" id="CHEBI:58702"/>
    </ligand>
</feature>
<evidence type="ECO:0000256" key="6">
    <source>
        <dbReference type="ARBA" id="ARBA00044633"/>
    </source>
</evidence>
<dbReference type="HAMAP" id="MF_00210">
    <property type="entry name" value="EPSP_synth"/>
    <property type="match status" value="1"/>
</dbReference>
<feature type="binding site" evidence="7">
    <location>
        <position position="324"/>
    </location>
    <ligand>
        <name>3-phosphoshikimate</name>
        <dbReference type="ChEBI" id="CHEBI:145989"/>
    </ligand>
</feature>
<feature type="binding site" evidence="7">
    <location>
        <position position="183"/>
    </location>
    <ligand>
        <name>3-phosphoshikimate</name>
        <dbReference type="ChEBI" id="CHEBI:145989"/>
    </ligand>
</feature>
<dbReference type="RefSeq" id="WP_212643334.1">
    <property type="nucleotide sequence ID" value="NZ_CP074132.1"/>
</dbReference>
<reference evidence="10" key="1">
    <citation type="submission" date="2021-05" db="EMBL/GenBank/DDBJ databases">
        <title>Direct Submission.</title>
        <authorList>
            <person name="Li K."/>
            <person name="Gao J."/>
        </authorList>
    </citation>
    <scope>NUCLEOTIDE SEQUENCE [LARGE SCALE GENOMIC DNA]</scope>
    <source>
        <strain evidence="10">HDS12</strain>
    </source>
</reference>
<evidence type="ECO:0000259" key="8">
    <source>
        <dbReference type="Pfam" id="PF00275"/>
    </source>
</evidence>
<feature type="domain" description="Enolpyruvate transferase" evidence="8">
    <location>
        <begin position="18"/>
        <end position="430"/>
    </location>
</feature>
<dbReference type="Gene3D" id="3.65.10.10">
    <property type="entry name" value="Enolpyruvate transferase domain"/>
    <property type="match status" value="2"/>
</dbReference>
<feature type="binding site" evidence="7">
    <location>
        <position position="107"/>
    </location>
    <ligand>
        <name>phosphoenolpyruvate</name>
        <dbReference type="ChEBI" id="CHEBI:58702"/>
    </ligand>
</feature>
<dbReference type="EMBL" id="CP074132">
    <property type="protein sequence ID" value="QUX30583.1"/>
    <property type="molecule type" value="Genomic_DNA"/>
</dbReference>
<keyword evidence="3 7" id="KW-0028">Amino-acid biosynthesis</keyword>
<feature type="binding site" evidence="7">
    <location>
        <position position="181"/>
    </location>
    <ligand>
        <name>3-phosphoshikimate</name>
        <dbReference type="ChEBI" id="CHEBI:145989"/>
    </ligand>
</feature>
<comment type="function">
    <text evidence="7">Catalyzes the transfer of the enolpyruvyl moiety of phosphoenolpyruvate (PEP) to the 5-hydroxyl of shikimate-3-phosphate (S3P) to produce enolpyruvyl shikimate-3-phosphate and inorganic phosphate.</text>
</comment>
<dbReference type="NCBIfam" id="TIGR01356">
    <property type="entry name" value="aroA"/>
    <property type="match status" value="1"/>
</dbReference>
<accession>A0ABX8CC33</accession>
<feature type="binding site" evidence="7">
    <location>
        <position position="33"/>
    </location>
    <ligand>
        <name>phosphoenolpyruvate</name>
        <dbReference type="ChEBI" id="CHEBI:58702"/>
    </ligand>
</feature>
<feature type="active site" description="Proton acceptor" evidence="7">
    <location>
        <position position="324"/>
    </location>
</feature>
<organism evidence="9 10">
    <name type="scientific">Nocardiopsis akebiae</name>
    <dbReference type="NCBI Taxonomy" id="2831968"/>
    <lineage>
        <taxon>Bacteria</taxon>
        <taxon>Bacillati</taxon>
        <taxon>Actinomycetota</taxon>
        <taxon>Actinomycetes</taxon>
        <taxon>Streptosporangiales</taxon>
        <taxon>Nocardiopsidaceae</taxon>
        <taxon>Nocardiopsis</taxon>
    </lineage>
</organism>
<keyword evidence="5 7" id="KW-0057">Aromatic amino acid biosynthesis</keyword>
<dbReference type="InterPro" id="IPR006264">
    <property type="entry name" value="EPSP_synthase"/>
</dbReference>
<feature type="binding site" evidence="7">
    <location>
        <position position="182"/>
    </location>
    <ligand>
        <name>3-phosphoshikimate</name>
        <dbReference type="ChEBI" id="CHEBI:145989"/>
    </ligand>
</feature>
<feature type="binding site" evidence="7">
    <location>
        <position position="183"/>
    </location>
    <ligand>
        <name>phosphoenolpyruvate</name>
        <dbReference type="ChEBI" id="CHEBI:58702"/>
    </ligand>
</feature>
<sequence length="438" mass="45802">MTRSTRNPIMDLPEVGITPLKDLDATVTVVGSKSYTNRFLAIAGLAPEPTVLRHALHSQDTLLLAKALRAFGHVDVEADADSETFSVVPNGRPMRAPDTAIDMGNAGTPIRFLITMAALAEGRTVLTGNKRMCERPMGHLLDALGKLGAEVRSTAGNGSPPIEIGGGTLRGGFTRVDGTVSSQFTSSLLIGSVGTEAGLELVVDGDPVSKPYVDMTIAAMAAGGVSLRRSGYERYAVPGAVRYRGGDITVESDASGMSYFLAAAAITGGRVTIPGISLDSAQGDVGLVTAFADMGCADRSDTTGITLTGGPLTGIDIDMSNMPDVAPTLAVVAAYARGTTHITGIGNLRVKECDRIDAVSTELRKMGVSVDTTEDTMTVHGGKEPQGAVIDTYDDHRIAMAFAVAGLRTPGVVIRDPACVTKSFPDFWDRFEALRGDR</sequence>
<evidence type="ECO:0000256" key="5">
    <source>
        <dbReference type="ARBA" id="ARBA00023141"/>
    </source>
</evidence>
<feature type="binding site" evidence="7">
    <location>
        <position position="38"/>
    </location>
    <ligand>
        <name>3-phosphoshikimate</name>
        <dbReference type="ChEBI" id="CHEBI:145989"/>
    </ligand>
</feature>
<dbReference type="PROSITE" id="PS00885">
    <property type="entry name" value="EPSP_SYNTHASE_2"/>
    <property type="match status" value="1"/>
</dbReference>
<comment type="subunit">
    <text evidence="7">Monomer.</text>
</comment>
<dbReference type="PANTHER" id="PTHR21090:SF5">
    <property type="entry name" value="PENTAFUNCTIONAL AROM POLYPEPTIDE"/>
    <property type="match status" value="1"/>
</dbReference>
<dbReference type="Pfam" id="PF00275">
    <property type="entry name" value="EPSP_synthase"/>
    <property type="match status" value="1"/>
</dbReference>
<evidence type="ECO:0000313" key="9">
    <source>
        <dbReference type="EMBL" id="QUX30583.1"/>
    </source>
</evidence>
<keyword evidence="4 7" id="KW-0808">Transferase</keyword>
<comment type="pathway">
    <text evidence="1 7">Metabolic intermediate biosynthesis; chorismate biosynthesis; chorismate from D-erythrose 4-phosphate and phosphoenolpyruvate: step 6/7.</text>
</comment>
<dbReference type="InterPro" id="IPR036968">
    <property type="entry name" value="Enolpyruvate_Tfrase_sf"/>
</dbReference>
<dbReference type="GO" id="GO:0003866">
    <property type="term" value="F:3-phosphoshikimate 1-carboxyvinyltransferase activity"/>
    <property type="evidence" value="ECO:0007669"/>
    <property type="project" value="UniProtKB-EC"/>
</dbReference>
<feature type="binding site" evidence="7">
    <location>
        <position position="209"/>
    </location>
    <ligand>
        <name>3-phosphoshikimate</name>
        <dbReference type="ChEBI" id="CHEBI:145989"/>
    </ligand>
</feature>
<feature type="binding site" evidence="7">
    <location>
        <position position="347"/>
    </location>
    <ligand>
        <name>3-phosphoshikimate</name>
        <dbReference type="ChEBI" id="CHEBI:145989"/>
    </ligand>
</feature>
<comment type="subcellular location">
    <subcellularLocation>
        <location evidence="7">Cytoplasm</location>
    </subcellularLocation>
</comment>
<evidence type="ECO:0000256" key="1">
    <source>
        <dbReference type="ARBA" id="ARBA00004811"/>
    </source>
</evidence>
<feature type="binding site" evidence="7">
    <location>
        <position position="397"/>
    </location>
    <ligand>
        <name>phosphoenolpyruvate</name>
        <dbReference type="ChEBI" id="CHEBI:58702"/>
    </ligand>
</feature>
<dbReference type="Proteomes" id="UP000678016">
    <property type="component" value="Chromosome"/>
</dbReference>
<dbReference type="CDD" id="cd01556">
    <property type="entry name" value="EPSP_synthase"/>
    <property type="match status" value="1"/>
</dbReference>
<dbReference type="PANTHER" id="PTHR21090">
    <property type="entry name" value="AROM/DEHYDROQUINATE SYNTHASE"/>
    <property type="match status" value="1"/>
</dbReference>
<protein>
    <recommendedName>
        <fullName evidence="7">3-phosphoshikimate 1-carboxyvinyltransferase</fullName>
        <ecNumber evidence="7">2.5.1.19</ecNumber>
    </recommendedName>
    <alternativeName>
        <fullName evidence="7">5-enolpyruvylshikimate-3-phosphate synthase</fullName>
        <shortName evidence="7">EPSP synthase</shortName>
        <shortName evidence="7">EPSPS</shortName>
    </alternativeName>
</protein>
<gene>
    <name evidence="7 9" type="primary">aroA</name>
    <name evidence="9" type="ORF">KGD83_08780</name>
</gene>
<comment type="catalytic activity">
    <reaction evidence="6">
        <text>3-phosphoshikimate + phosphoenolpyruvate = 5-O-(1-carboxyvinyl)-3-phosphoshikimate + phosphate</text>
        <dbReference type="Rhea" id="RHEA:21256"/>
        <dbReference type="ChEBI" id="CHEBI:43474"/>
        <dbReference type="ChEBI" id="CHEBI:57701"/>
        <dbReference type="ChEBI" id="CHEBI:58702"/>
        <dbReference type="ChEBI" id="CHEBI:145989"/>
        <dbReference type="EC" id="2.5.1.19"/>
    </reaction>
    <physiologicalReaction direction="left-to-right" evidence="6">
        <dbReference type="Rhea" id="RHEA:21257"/>
    </physiologicalReaction>
</comment>
<dbReference type="InterPro" id="IPR001986">
    <property type="entry name" value="Enolpyruvate_Tfrase_dom"/>
</dbReference>
<proteinExistence type="inferred from homology"/>
<evidence type="ECO:0000256" key="4">
    <source>
        <dbReference type="ARBA" id="ARBA00022679"/>
    </source>
</evidence>
<feature type="binding site" evidence="7">
    <location>
        <position position="422"/>
    </location>
    <ligand>
        <name>phosphoenolpyruvate</name>
        <dbReference type="ChEBI" id="CHEBI:58702"/>
    </ligand>
</feature>
<comment type="similarity">
    <text evidence="2 7">Belongs to the EPSP synthase family.</text>
</comment>
<dbReference type="EC" id="2.5.1.19" evidence="7"/>
<dbReference type="SUPFAM" id="SSF55205">
    <property type="entry name" value="EPT/RTPC-like"/>
    <property type="match status" value="1"/>
</dbReference>
<evidence type="ECO:0000256" key="2">
    <source>
        <dbReference type="ARBA" id="ARBA00009948"/>
    </source>
</evidence>
<feature type="binding site" evidence="7">
    <location>
        <position position="351"/>
    </location>
    <ligand>
        <name>3-phosphoshikimate</name>
        <dbReference type="ChEBI" id="CHEBI:145989"/>
    </ligand>
</feature>
<dbReference type="PIRSF" id="PIRSF000505">
    <property type="entry name" value="EPSPS"/>
    <property type="match status" value="1"/>
</dbReference>
<evidence type="ECO:0000256" key="7">
    <source>
        <dbReference type="HAMAP-Rule" id="MF_00210"/>
    </source>
</evidence>